<dbReference type="Proteomes" id="UP000559027">
    <property type="component" value="Unassembled WGS sequence"/>
</dbReference>
<dbReference type="AlphaFoldDB" id="A0A8H5D464"/>
<dbReference type="GO" id="GO:0006355">
    <property type="term" value="P:regulation of DNA-templated transcription"/>
    <property type="evidence" value="ECO:0007669"/>
    <property type="project" value="InterPro"/>
</dbReference>
<feature type="domain" description="KN homeodomain" evidence="6">
    <location>
        <begin position="153"/>
        <end position="192"/>
    </location>
</feature>
<dbReference type="InterPro" id="IPR024333">
    <property type="entry name" value="Mating-type_A-alpha/beta_1_N"/>
</dbReference>
<evidence type="ECO:0000259" key="7">
    <source>
        <dbReference type="Pfam" id="PF12731"/>
    </source>
</evidence>
<gene>
    <name evidence="8" type="ORF">D9756_005983</name>
</gene>
<comment type="caution">
    <text evidence="8">The sequence shown here is derived from an EMBL/GenBank/DDBJ whole genome shotgun (WGS) entry which is preliminary data.</text>
</comment>
<accession>A0A8H5D464</accession>
<feature type="region of interest" description="Disordered" evidence="5">
    <location>
        <begin position="321"/>
        <end position="340"/>
    </location>
</feature>
<evidence type="ECO:0000313" key="9">
    <source>
        <dbReference type="Proteomes" id="UP000559027"/>
    </source>
</evidence>
<dbReference type="Pfam" id="PF05920">
    <property type="entry name" value="Homeobox_KN"/>
    <property type="match status" value="1"/>
</dbReference>
<dbReference type="EMBL" id="JAACJO010000011">
    <property type="protein sequence ID" value="KAF5352366.1"/>
    <property type="molecule type" value="Genomic_DNA"/>
</dbReference>
<evidence type="ECO:0000256" key="5">
    <source>
        <dbReference type="SAM" id="MobiDB-lite"/>
    </source>
</evidence>
<feature type="region of interest" description="Disordered" evidence="5">
    <location>
        <begin position="271"/>
        <end position="316"/>
    </location>
</feature>
<feature type="compositionally biased region" description="Polar residues" evidence="5">
    <location>
        <begin position="359"/>
        <end position="368"/>
    </location>
</feature>
<keyword evidence="4" id="KW-0539">Nucleus</keyword>
<dbReference type="CDD" id="cd00086">
    <property type="entry name" value="homeodomain"/>
    <property type="match status" value="1"/>
</dbReference>
<dbReference type="Gene3D" id="1.10.10.60">
    <property type="entry name" value="Homeodomain-like"/>
    <property type="match status" value="1"/>
</dbReference>
<evidence type="ECO:0000256" key="3">
    <source>
        <dbReference type="ARBA" id="ARBA00023155"/>
    </source>
</evidence>
<feature type="domain" description="Mating-type protein A-alpha/beta 1 N-terminal" evidence="7">
    <location>
        <begin position="38"/>
        <end position="119"/>
    </location>
</feature>
<feature type="compositionally biased region" description="Polar residues" evidence="5">
    <location>
        <begin position="395"/>
        <end position="404"/>
    </location>
</feature>
<name>A0A8H5D464_9AGAR</name>
<feature type="compositionally biased region" description="Basic and acidic residues" evidence="5">
    <location>
        <begin position="349"/>
        <end position="358"/>
    </location>
</feature>
<evidence type="ECO:0000256" key="2">
    <source>
        <dbReference type="ARBA" id="ARBA00023125"/>
    </source>
</evidence>
<evidence type="ECO:0000259" key="6">
    <source>
        <dbReference type="Pfam" id="PF05920"/>
    </source>
</evidence>
<dbReference type="SUPFAM" id="SSF46689">
    <property type="entry name" value="Homeodomain-like"/>
    <property type="match status" value="1"/>
</dbReference>
<reference evidence="8 9" key="1">
    <citation type="journal article" date="2020" name="ISME J.">
        <title>Uncovering the hidden diversity of litter-decomposition mechanisms in mushroom-forming fungi.</title>
        <authorList>
            <person name="Floudas D."/>
            <person name="Bentzer J."/>
            <person name="Ahren D."/>
            <person name="Johansson T."/>
            <person name="Persson P."/>
            <person name="Tunlid A."/>
        </authorList>
    </citation>
    <scope>NUCLEOTIDE SEQUENCE [LARGE SCALE GENOMIC DNA]</scope>
    <source>
        <strain evidence="8 9">CBS 146.42</strain>
    </source>
</reference>
<feature type="region of interest" description="Disordered" evidence="5">
    <location>
        <begin position="349"/>
        <end position="457"/>
    </location>
</feature>
<evidence type="ECO:0000256" key="4">
    <source>
        <dbReference type="ARBA" id="ARBA00023242"/>
    </source>
</evidence>
<sequence length="654" mass="72320">MGFHSPHCPFVWIPQTYLPVFTIFPHNSLVIRSMVPSLQQRFKKAESTFLDALEMGDDAMSAFEQEWASLRDDFEIAFAHGSLDPETVSSAYIVSYRISEISQSFLKLEATCQELTASFMDDLDAITQRYSESSESTPKPASSRRDITLAAKWMSKNFYNPYPSSSARDDISRRADWNRKDVDAWFTEARKRIGWNDIRKRFFGNKRAETVENATRFFLGPQVSVDPSLAQAFVNMEMRVREYYIDSFKSDGLATSSSFAPDGTAVDARKGTRINRSSPPPFPVSLSTSPTPITRKRRRTDSIPEGTLSTVSPCHWRQENVSNSVTEHKQLPSPATSQTDLVTLSITEAENRSSHADSRQSPSPTLSPNRKRRRMSHSEAQGRPKLLSMGPRLSRLQTVSSPVLSSARAERRSPPKSPIGPPNAMSPSCPYSSVFPPSPISEASASSESSIPNGPLAQKLLSQPQIPSFSFDIPDPATCHQSEVPHDIDLSLFTSINTFDPQLPSCLTNVTSFPGSSMLENTLETLTDFDNVDINSLSSIFTGSFSDEQLLGLLPSGPYSASSFGMAQDNHVHYSDGTDITSLLNFDAGVLADLPMDDHSAANVLEGITIPQNFTNDVERAKQLAHLDALKKQQNWLQEHILTLESQIDGSVSA</sequence>
<keyword evidence="9" id="KW-1185">Reference proteome</keyword>
<dbReference type="InterPro" id="IPR001356">
    <property type="entry name" value="HD"/>
</dbReference>
<dbReference type="InterPro" id="IPR009057">
    <property type="entry name" value="Homeodomain-like_sf"/>
</dbReference>
<evidence type="ECO:0000256" key="1">
    <source>
        <dbReference type="ARBA" id="ARBA00005800"/>
    </source>
</evidence>
<keyword evidence="3" id="KW-0371">Homeobox</keyword>
<dbReference type="Pfam" id="PF12731">
    <property type="entry name" value="Mating_N"/>
    <property type="match status" value="1"/>
</dbReference>
<feature type="compositionally biased region" description="Low complexity" evidence="5">
    <location>
        <begin position="440"/>
        <end position="452"/>
    </location>
</feature>
<keyword evidence="2" id="KW-0238">DNA-binding</keyword>
<proteinExistence type="inferred from homology"/>
<protein>
    <submittedName>
        <fullName evidence="8">Uncharacterized protein</fullName>
    </submittedName>
</protein>
<comment type="similarity">
    <text evidence="1">Belongs to the TALE/M-ATYP homeobox family.</text>
</comment>
<organism evidence="8 9">
    <name type="scientific">Leucocoprinus leucothites</name>
    <dbReference type="NCBI Taxonomy" id="201217"/>
    <lineage>
        <taxon>Eukaryota</taxon>
        <taxon>Fungi</taxon>
        <taxon>Dikarya</taxon>
        <taxon>Basidiomycota</taxon>
        <taxon>Agaricomycotina</taxon>
        <taxon>Agaricomycetes</taxon>
        <taxon>Agaricomycetidae</taxon>
        <taxon>Agaricales</taxon>
        <taxon>Agaricineae</taxon>
        <taxon>Agaricaceae</taxon>
        <taxon>Leucocoprinus</taxon>
    </lineage>
</organism>
<dbReference type="InterPro" id="IPR008422">
    <property type="entry name" value="KN_HD"/>
</dbReference>
<evidence type="ECO:0000313" key="8">
    <source>
        <dbReference type="EMBL" id="KAF5352366.1"/>
    </source>
</evidence>
<dbReference type="GO" id="GO:0003677">
    <property type="term" value="F:DNA binding"/>
    <property type="evidence" value="ECO:0007669"/>
    <property type="project" value="UniProtKB-KW"/>
</dbReference>
<dbReference type="OrthoDB" id="250329at2759"/>